<comment type="caution">
    <text evidence="1">The sequence shown here is derived from an EMBL/GenBank/DDBJ whole genome shotgun (WGS) entry which is preliminary data.</text>
</comment>
<protein>
    <submittedName>
        <fullName evidence="1">Uncharacterized protein</fullName>
    </submittedName>
</protein>
<dbReference type="RefSeq" id="WP_323467713.1">
    <property type="nucleotide sequence ID" value="NZ_JAWJAY010000041.1"/>
</dbReference>
<proteinExistence type="predicted"/>
<dbReference type="AlphaFoldDB" id="A0AAJ2U4S9"/>
<gene>
    <name evidence="1" type="ORF">RYX45_19890</name>
</gene>
<name>A0AAJ2U4S9_ALKPS</name>
<reference evidence="1" key="1">
    <citation type="submission" date="2023-10" db="EMBL/GenBank/DDBJ databases">
        <title>Screening of Alkalihalophilus pseudofirmusBZ-TG-HK211 and Its Alleviation of Salt Stress on Rapeseed Growth.</title>
        <authorList>
            <person name="Zhao B."/>
            <person name="Guo T."/>
        </authorList>
    </citation>
    <scope>NUCLEOTIDE SEQUENCE</scope>
    <source>
        <strain evidence="1">BZ-TG-HK211</strain>
    </source>
</reference>
<dbReference type="Proteomes" id="UP001285636">
    <property type="component" value="Unassembled WGS sequence"/>
</dbReference>
<feature type="non-terminal residue" evidence="1">
    <location>
        <position position="1"/>
    </location>
</feature>
<evidence type="ECO:0000313" key="2">
    <source>
        <dbReference type="Proteomes" id="UP001285636"/>
    </source>
</evidence>
<organism evidence="1 2">
    <name type="scientific">Alkalihalophilus pseudofirmus</name>
    <name type="common">Bacillus pseudofirmus</name>
    <dbReference type="NCBI Taxonomy" id="79885"/>
    <lineage>
        <taxon>Bacteria</taxon>
        <taxon>Bacillati</taxon>
        <taxon>Bacillota</taxon>
        <taxon>Bacilli</taxon>
        <taxon>Bacillales</taxon>
        <taxon>Bacillaceae</taxon>
        <taxon>Alkalihalophilus</taxon>
    </lineage>
</organism>
<sequence length="150" mass="18058">HQSSRIPIIRRRCPDCNKTFSLMPFFTFPWGRFANHIYEFLGRWLMEGIPISRLAKWLTTSSISVVSLKTLYRWKQRFQGLWGIWWFNQRKKWTSEYQEGDGLLPFYRKGMTSSEEIQFLLSFFFGRNGSIPCKGRLFSEINLRQPFPDW</sequence>
<accession>A0AAJ2U4S9</accession>
<evidence type="ECO:0000313" key="1">
    <source>
        <dbReference type="EMBL" id="MDV2887445.1"/>
    </source>
</evidence>
<dbReference type="EMBL" id="JAWJAY010000041">
    <property type="protein sequence ID" value="MDV2887445.1"/>
    <property type="molecule type" value="Genomic_DNA"/>
</dbReference>